<evidence type="ECO:0000313" key="3">
    <source>
        <dbReference type="Proteomes" id="UP001430149"/>
    </source>
</evidence>
<keyword evidence="3" id="KW-1185">Reference proteome</keyword>
<protein>
    <submittedName>
        <fullName evidence="2">Uncharacterized protein</fullName>
    </submittedName>
</protein>
<name>A0ABS2JZ76_9GAMM</name>
<evidence type="ECO:0000313" key="2">
    <source>
        <dbReference type="EMBL" id="MBM7124085.1"/>
    </source>
</evidence>
<comment type="caution">
    <text evidence="2">The sequence shown here is derived from an EMBL/GenBank/DDBJ whole genome shotgun (WGS) entry which is preliminary data.</text>
</comment>
<sequence>MSDRLAQRHMGNESAGLKIRRDGEKPPAAANSNEPLGAAAGEGNLIGERDVDRVMLLTPIQRLLSCARHGMDLGPSGLGRVLEDFE</sequence>
<dbReference type="EMBL" id="JADIKE010000024">
    <property type="protein sequence ID" value="MBM7124085.1"/>
    <property type="molecule type" value="Genomic_DNA"/>
</dbReference>
<organism evidence="2 3">
    <name type="scientific">Dyella flava</name>
    <dbReference type="NCBI Taxonomy" id="1920170"/>
    <lineage>
        <taxon>Bacteria</taxon>
        <taxon>Pseudomonadati</taxon>
        <taxon>Pseudomonadota</taxon>
        <taxon>Gammaproteobacteria</taxon>
        <taxon>Lysobacterales</taxon>
        <taxon>Rhodanobacteraceae</taxon>
        <taxon>Dyella</taxon>
    </lineage>
</organism>
<reference evidence="2" key="1">
    <citation type="submission" date="2020-10" db="EMBL/GenBank/DDBJ databases">
        <title>Phylogeny of dyella-like bacteria.</title>
        <authorList>
            <person name="Fu J."/>
        </authorList>
    </citation>
    <scope>NUCLEOTIDE SEQUENCE</scope>
    <source>
        <strain evidence="2">DHOC52</strain>
    </source>
</reference>
<evidence type="ECO:0000256" key="1">
    <source>
        <dbReference type="SAM" id="MobiDB-lite"/>
    </source>
</evidence>
<feature type="region of interest" description="Disordered" evidence="1">
    <location>
        <begin position="1"/>
        <end position="41"/>
    </location>
</feature>
<accession>A0ABS2JZ76</accession>
<dbReference type="RefSeq" id="WP_204679010.1">
    <property type="nucleotide sequence ID" value="NZ_BSNR01000032.1"/>
</dbReference>
<proteinExistence type="predicted"/>
<gene>
    <name evidence="2" type="ORF">ISP19_01725</name>
</gene>
<dbReference type="Proteomes" id="UP001430149">
    <property type="component" value="Unassembled WGS sequence"/>
</dbReference>